<evidence type="ECO:0008006" key="4">
    <source>
        <dbReference type="Google" id="ProtNLM"/>
    </source>
</evidence>
<evidence type="ECO:0000313" key="2">
    <source>
        <dbReference type="EMBL" id="MQL51306.1"/>
    </source>
</evidence>
<organism evidence="2 3">
    <name type="scientific">Desulfofundulus thermobenzoicus</name>
    <dbReference type="NCBI Taxonomy" id="29376"/>
    <lineage>
        <taxon>Bacteria</taxon>
        <taxon>Bacillati</taxon>
        <taxon>Bacillota</taxon>
        <taxon>Clostridia</taxon>
        <taxon>Eubacteriales</taxon>
        <taxon>Peptococcaceae</taxon>
        <taxon>Desulfofundulus</taxon>
    </lineage>
</organism>
<dbReference type="Proteomes" id="UP000441717">
    <property type="component" value="Unassembled WGS sequence"/>
</dbReference>
<comment type="caution">
    <text evidence="2">The sequence shown here is derived from an EMBL/GenBank/DDBJ whole genome shotgun (WGS) entry which is preliminary data.</text>
</comment>
<feature type="transmembrane region" description="Helical" evidence="1">
    <location>
        <begin position="6"/>
        <end position="24"/>
    </location>
</feature>
<proteinExistence type="predicted"/>
<evidence type="ECO:0000256" key="1">
    <source>
        <dbReference type="SAM" id="Phobius"/>
    </source>
</evidence>
<accession>A0A6N7IMU8</accession>
<keyword evidence="1" id="KW-0812">Transmembrane</keyword>
<gene>
    <name evidence="2" type="ORF">GFC01_03315</name>
</gene>
<keyword evidence="1" id="KW-0472">Membrane</keyword>
<reference evidence="2 3" key="1">
    <citation type="submission" date="2019-10" db="EMBL/GenBank/DDBJ databases">
        <title>Comparative genomics of sulfur disproportionating microorganisms.</title>
        <authorList>
            <person name="Ward L.M."/>
            <person name="Bertran E."/>
            <person name="Johnston D."/>
        </authorList>
    </citation>
    <scope>NUCLEOTIDE SEQUENCE [LARGE SCALE GENOMIC DNA]</scope>
    <source>
        <strain evidence="2 3">DSM 14055</strain>
    </source>
</reference>
<dbReference type="AlphaFoldDB" id="A0A6N7IMU8"/>
<sequence>MQKHGFYLLLIVFISILVTVNGCLDREGGSPVSHDVRPETRVIRFSTVIREQPSSNAKTVLALEKGNLVKVLEKKVVGNEEWSSVECVPLSYPPMKGWLKSNDYSANMKNIAPNQGFIRGKNIYSRPDPESKIIWSDAHSVLSIIRRENGWAYCRLPAGMENGWIKESDISYEFPVP</sequence>
<keyword evidence="1" id="KW-1133">Transmembrane helix</keyword>
<keyword evidence="3" id="KW-1185">Reference proteome</keyword>
<evidence type="ECO:0000313" key="3">
    <source>
        <dbReference type="Proteomes" id="UP000441717"/>
    </source>
</evidence>
<dbReference type="RefSeq" id="WP_152945235.1">
    <property type="nucleotide sequence ID" value="NZ_WHYR01000006.1"/>
</dbReference>
<protein>
    <recommendedName>
        <fullName evidence="4">SH3 domain-containing protein</fullName>
    </recommendedName>
</protein>
<dbReference type="OrthoDB" id="9806267at2"/>
<name>A0A6N7IMU8_9FIRM</name>
<dbReference type="EMBL" id="WHYR01000006">
    <property type="protein sequence ID" value="MQL51306.1"/>
    <property type="molecule type" value="Genomic_DNA"/>
</dbReference>